<dbReference type="Proteomes" id="UP000067476">
    <property type="component" value="Chromosome"/>
</dbReference>
<evidence type="ECO:0000256" key="2">
    <source>
        <dbReference type="ARBA" id="ARBA00022448"/>
    </source>
</evidence>
<dbReference type="GO" id="GO:0005886">
    <property type="term" value="C:plasma membrane"/>
    <property type="evidence" value="ECO:0007669"/>
    <property type="project" value="UniProtKB-SubCell"/>
</dbReference>
<evidence type="ECO:0000256" key="1">
    <source>
        <dbReference type="ARBA" id="ARBA00004651"/>
    </source>
</evidence>
<evidence type="ECO:0000256" key="5">
    <source>
        <dbReference type="ARBA" id="ARBA00022989"/>
    </source>
</evidence>
<sequence>MSSRIKTLTKVSIFLMSFSTIFGFRNIINNQNQFGILAAILFLVGGAVYAIPLVMITAEFGSIKKLKEQESGLGSFCVFTLGKKAGFLASWSSYFGNLFFFATIAPFTVIALSFFFYGANGFDDIAKILSDNNKLSEDNSTRVGAITLTLFSILLFWTGTYVSKKGPKWLGKVTNIGGIASLILGLSFILIALLYTLPTKGIINGLSSNSLDSVSDSENGFDGDWWSFIGAFPWLIFSYNGIETMSVFIKDTKGGSKTFKNATLLGIIIVVIFMFLGTILLSFTINQSQIKEWGISNSYYYVFPSILGIDINSIEGKTIIHIVGLITALNGIGSLFFWTSAPAKVFFSEVPENVMGKYLSKTDKNGTPVNALLVQAIIVAIILLIVGTTTTGNPGVGSSEFLTRIIQSATSLAIVQMCFYFVAYIRLRLKYEDEERDTVFFKNKVFPIIISVITLILISIAFFFGVIPSIRSWNDNWVKALIDFLFIFGGFVIFTSIGIFVWWFNVERKEKKLTNENK</sequence>
<feature type="transmembrane region" description="Helical" evidence="7">
    <location>
        <begin position="263"/>
        <end position="285"/>
    </location>
</feature>
<feature type="transmembrane region" description="Helical" evidence="7">
    <location>
        <begin position="484"/>
        <end position="504"/>
    </location>
</feature>
<keyword evidence="9" id="KW-1185">Reference proteome</keyword>
<dbReference type="PANTHER" id="PTHR42770">
    <property type="entry name" value="AMINO ACID TRANSPORTER-RELATED"/>
    <property type="match status" value="1"/>
</dbReference>
<gene>
    <name evidence="8" type="ORF">SLITO_v1c04990</name>
</gene>
<feature type="transmembrane region" description="Helical" evidence="7">
    <location>
        <begin position="175"/>
        <end position="197"/>
    </location>
</feature>
<keyword evidence="6 7" id="KW-0472">Membrane</keyword>
<keyword evidence="4 7" id="KW-0812">Transmembrane</keyword>
<dbReference type="RefSeq" id="WP_075058240.1">
    <property type="nucleotide sequence ID" value="NZ_CP012357.1"/>
</dbReference>
<feature type="transmembrane region" description="Helical" evidence="7">
    <location>
        <begin position="319"/>
        <end position="338"/>
    </location>
</feature>
<evidence type="ECO:0000256" key="7">
    <source>
        <dbReference type="SAM" id="Phobius"/>
    </source>
</evidence>
<comment type="subcellular location">
    <subcellularLocation>
        <location evidence="1">Cell membrane</location>
        <topology evidence="1">Multi-pass membrane protein</topology>
    </subcellularLocation>
</comment>
<keyword evidence="3" id="KW-1003">Cell membrane</keyword>
<evidence type="ECO:0000313" key="9">
    <source>
        <dbReference type="Proteomes" id="UP000067476"/>
    </source>
</evidence>
<accession>A0A0K1W1F1</accession>
<evidence type="ECO:0000313" key="8">
    <source>
        <dbReference type="EMBL" id="AKX34150.1"/>
    </source>
</evidence>
<reference evidence="8 9" key="1">
    <citation type="journal article" date="2015" name="Genome Announc.">
        <title>Complete Genome Sequence of Spiroplasma litorale TN-1T (DSM 21781), a Bacterium Isolated from a Green-Eyed Horsefly (Tabanus nigrovittatus).</title>
        <authorList>
            <person name="Lo W.S."/>
            <person name="Lai Y.C."/>
            <person name="Lien Y.W."/>
            <person name="Wang T.H."/>
            <person name="Kuo C.H."/>
        </authorList>
    </citation>
    <scope>NUCLEOTIDE SEQUENCE [LARGE SCALE GENOMIC DNA]</scope>
    <source>
        <strain evidence="8 9">TN-1</strain>
    </source>
</reference>
<dbReference type="AlphaFoldDB" id="A0A0K1W1F1"/>
<dbReference type="PATRIC" id="fig|216942.3.peg.502"/>
<feature type="transmembrane region" description="Helical" evidence="7">
    <location>
        <begin position="225"/>
        <end position="242"/>
    </location>
</feature>
<feature type="transmembrane region" description="Helical" evidence="7">
    <location>
        <begin position="445"/>
        <end position="464"/>
    </location>
</feature>
<organism evidence="8 9">
    <name type="scientific">Spiroplasma litorale</name>
    <dbReference type="NCBI Taxonomy" id="216942"/>
    <lineage>
        <taxon>Bacteria</taxon>
        <taxon>Bacillati</taxon>
        <taxon>Mycoplasmatota</taxon>
        <taxon>Mollicutes</taxon>
        <taxon>Entomoplasmatales</taxon>
        <taxon>Spiroplasmataceae</taxon>
        <taxon>Spiroplasma</taxon>
    </lineage>
</organism>
<dbReference type="InterPro" id="IPR050367">
    <property type="entry name" value="APC_superfamily"/>
</dbReference>
<dbReference type="InterPro" id="IPR002293">
    <property type="entry name" value="AA/rel_permease1"/>
</dbReference>
<feature type="transmembrane region" description="Helical" evidence="7">
    <location>
        <begin position="34"/>
        <end position="58"/>
    </location>
</feature>
<dbReference type="GO" id="GO:0022857">
    <property type="term" value="F:transmembrane transporter activity"/>
    <property type="evidence" value="ECO:0007669"/>
    <property type="project" value="InterPro"/>
</dbReference>
<feature type="transmembrane region" description="Helical" evidence="7">
    <location>
        <begin position="401"/>
        <end position="425"/>
    </location>
</feature>
<evidence type="ECO:0000256" key="3">
    <source>
        <dbReference type="ARBA" id="ARBA00022475"/>
    </source>
</evidence>
<name>A0A0K1W1F1_9MOLU</name>
<proteinExistence type="predicted"/>
<keyword evidence="5 7" id="KW-1133">Transmembrane helix</keyword>
<dbReference type="PANTHER" id="PTHR42770:SF15">
    <property type="entry name" value="GLUTAMATE_GAMMA-AMINOBUTYRATE ANTIPORTER-RELATED"/>
    <property type="match status" value="1"/>
</dbReference>
<dbReference type="Gene3D" id="1.20.1740.10">
    <property type="entry name" value="Amino acid/polyamine transporter I"/>
    <property type="match status" value="1"/>
</dbReference>
<dbReference type="OrthoDB" id="9791588at2"/>
<protein>
    <submittedName>
        <fullName evidence="8">Amino acid permease family protein</fullName>
    </submittedName>
</protein>
<dbReference type="STRING" id="216942.SLITO_v1c04990"/>
<dbReference type="EMBL" id="CP012357">
    <property type="protein sequence ID" value="AKX34150.1"/>
    <property type="molecule type" value="Genomic_DNA"/>
</dbReference>
<dbReference type="KEGG" id="sll:SLITO_v1c04990"/>
<evidence type="ECO:0000256" key="6">
    <source>
        <dbReference type="ARBA" id="ARBA00023136"/>
    </source>
</evidence>
<dbReference type="Pfam" id="PF13520">
    <property type="entry name" value="AA_permease_2"/>
    <property type="match status" value="1"/>
</dbReference>
<feature type="transmembrane region" description="Helical" evidence="7">
    <location>
        <begin position="7"/>
        <end position="28"/>
    </location>
</feature>
<feature type="transmembrane region" description="Helical" evidence="7">
    <location>
        <begin position="369"/>
        <end position="389"/>
    </location>
</feature>
<feature type="transmembrane region" description="Helical" evidence="7">
    <location>
        <begin position="143"/>
        <end position="163"/>
    </location>
</feature>
<dbReference type="PIRSF" id="PIRSF006060">
    <property type="entry name" value="AA_transporter"/>
    <property type="match status" value="1"/>
</dbReference>
<feature type="transmembrane region" description="Helical" evidence="7">
    <location>
        <begin position="94"/>
        <end position="117"/>
    </location>
</feature>
<evidence type="ECO:0000256" key="4">
    <source>
        <dbReference type="ARBA" id="ARBA00022692"/>
    </source>
</evidence>
<keyword evidence="2" id="KW-0813">Transport</keyword>